<dbReference type="InterPro" id="IPR045865">
    <property type="entry name" value="ACT-like_dom_sf"/>
</dbReference>
<dbReference type="GO" id="GO:0004072">
    <property type="term" value="F:aspartate kinase activity"/>
    <property type="evidence" value="ECO:0007669"/>
    <property type="project" value="UniProtKB-EC"/>
</dbReference>
<evidence type="ECO:0000256" key="10">
    <source>
        <dbReference type="RuleBase" id="RU004249"/>
    </source>
</evidence>
<feature type="domain" description="Aspartokinase ACT" evidence="12">
    <location>
        <begin position="377"/>
        <end position="434"/>
    </location>
</feature>
<dbReference type="GO" id="GO:0005829">
    <property type="term" value="C:cytosol"/>
    <property type="evidence" value="ECO:0007669"/>
    <property type="project" value="TreeGrafter"/>
</dbReference>
<dbReference type="GO" id="GO:0009090">
    <property type="term" value="P:homoserine biosynthetic process"/>
    <property type="evidence" value="ECO:0007669"/>
    <property type="project" value="TreeGrafter"/>
</dbReference>
<evidence type="ECO:0000313" key="14">
    <source>
        <dbReference type="Proteomes" id="UP000223913"/>
    </source>
</evidence>
<dbReference type="Gene3D" id="3.30.70.260">
    <property type="match status" value="2"/>
</dbReference>
<feature type="binding site" evidence="8">
    <location>
        <position position="41"/>
    </location>
    <ligand>
        <name>substrate</name>
    </ligand>
</feature>
<evidence type="ECO:0000256" key="1">
    <source>
        <dbReference type="ARBA" id="ARBA00004766"/>
    </source>
</evidence>
<evidence type="ECO:0000256" key="3">
    <source>
        <dbReference type="ARBA" id="ARBA00022679"/>
    </source>
</evidence>
<evidence type="ECO:0000313" key="13">
    <source>
        <dbReference type="EMBL" id="PHN04795.1"/>
    </source>
</evidence>
<keyword evidence="6 8" id="KW-0067">ATP-binding</keyword>
<feature type="domain" description="Aspartate/glutamate/uridylate kinase" evidence="11">
    <location>
        <begin position="2"/>
        <end position="275"/>
    </location>
</feature>
<dbReference type="EC" id="2.7.2.4" evidence="9"/>
<dbReference type="NCBIfam" id="TIGR00657">
    <property type="entry name" value="asp_kinases"/>
    <property type="match status" value="1"/>
</dbReference>
<dbReference type="UniPathway" id="UPA00051">
    <property type="reaction ID" value="UER00462"/>
</dbReference>
<dbReference type="InterPro" id="IPR001341">
    <property type="entry name" value="Asp_kinase"/>
</dbReference>
<dbReference type="SUPFAM" id="SSF55021">
    <property type="entry name" value="ACT-like"/>
    <property type="match status" value="2"/>
</dbReference>
<dbReference type="GO" id="GO:0009089">
    <property type="term" value="P:lysine biosynthetic process via diaminopimelate"/>
    <property type="evidence" value="ECO:0007669"/>
    <property type="project" value="UniProtKB-UniPathway"/>
</dbReference>
<protein>
    <recommendedName>
        <fullName evidence="9">Aspartokinase</fullName>
        <ecNumber evidence="9">2.7.2.4</ecNumber>
    </recommendedName>
</protein>
<evidence type="ECO:0000256" key="6">
    <source>
        <dbReference type="ARBA" id="ARBA00022840"/>
    </source>
</evidence>
<dbReference type="PIRSF" id="PIRSF000726">
    <property type="entry name" value="Asp_kin"/>
    <property type="match status" value="1"/>
</dbReference>
<feature type="binding site" evidence="8">
    <location>
        <begin position="5"/>
        <end position="8"/>
    </location>
    <ligand>
        <name>ATP</name>
        <dbReference type="ChEBI" id="CHEBI:30616"/>
    </ligand>
</feature>
<evidence type="ECO:0000256" key="2">
    <source>
        <dbReference type="ARBA" id="ARBA00010122"/>
    </source>
</evidence>
<dbReference type="InterPro" id="IPR005260">
    <property type="entry name" value="Asp_kin_monofn"/>
</dbReference>
<comment type="pathway">
    <text evidence="10">Amino-acid biosynthesis; L-methionine biosynthesis via de novo pathway; L-homoserine from L-aspartate: step 1/3.</text>
</comment>
<sequence length="446" mass="49464">MKILKFGGTSVGSAERMRAVAELIHDDQPKIVVLSAVSGTTNKLVALADSLLQGKREQATAQLGELEKEYRKFVDELLPSAFYQRRAEMVLSTIWDQIRSLTQKEFIPSYEKVILAQGELISTELFHLYLESQSVPSRLLPALDFMRTDEQGDPDLSYILEELEHLLSDRTGVPYFITQGYICRNCNGEIDNLQRGGSDYSATLIGAALEADEIQIWTDIDGIHNNDPRIVDKTFPLRKVSYREAAELAYFGAKILHPTCVIPAEQAQVPIRLKNTFAPEAPGTLISSEGSGRSITAIAAKDGVTAIKIRSGRMMNAYGFLRQVFSVFEQFQTPIDMITTSEVAVSLTIDNNTYLDAIIGALEPFGEVSYETEQTIICIVGDHLHRQTGFTRDIFDALEDIPLRMVSYGGSNNNLSILVASSYKKLALKSLNAQLFGQRLSVGEHV</sequence>
<proteinExistence type="inferred from homology"/>
<feature type="binding site" evidence="8">
    <location>
        <begin position="218"/>
        <end position="219"/>
    </location>
    <ligand>
        <name>ATP</name>
        <dbReference type="ChEBI" id="CHEBI:30616"/>
    </ligand>
</feature>
<dbReference type="InterPro" id="IPR054352">
    <property type="entry name" value="ACT_Aspartokinase"/>
</dbReference>
<dbReference type="PANTHER" id="PTHR21499">
    <property type="entry name" value="ASPARTATE KINASE"/>
    <property type="match status" value="1"/>
</dbReference>
<gene>
    <name evidence="13" type="ORF">CRP01_19990</name>
</gene>
<feature type="binding site" evidence="8">
    <location>
        <position position="119"/>
    </location>
    <ligand>
        <name>substrate</name>
    </ligand>
</feature>
<dbReference type="GO" id="GO:0009088">
    <property type="term" value="P:threonine biosynthetic process"/>
    <property type="evidence" value="ECO:0007669"/>
    <property type="project" value="UniProtKB-UniPathway"/>
</dbReference>
<evidence type="ECO:0000256" key="4">
    <source>
        <dbReference type="ARBA" id="ARBA00022741"/>
    </source>
</evidence>
<organism evidence="13 14">
    <name type="scientific">Flavilitoribacter nigricans (strain ATCC 23147 / DSM 23189 / NBRC 102662 / NCIMB 1420 / SS-2)</name>
    <name type="common">Lewinella nigricans</name>
    <dbReference type="NCBI Taxonomy" id="1122177"/>
    <lineage>
        <taxon>Bacteria</taxon>
        <taxon>Pseudomonadati</taxon>
        <taxon>Bacteroidota</taxon>
        <taxon>Saprospiria</taxon>
        <taxon>Saprospirales</taxon>
        <taxon>Lewinellaceae</taxon>
        <taxon>Flavilitoribacter</taxon>
    </lineage>
</organism>
<feature type="binding site" evidence="8">
    <location>
        <position position="229"/>
    </location>
    <ligand>
        <name>ATP</name>
        <dbReference type="ChEBI" id="CHEBI:30616"/>
    </ligand>
</feature>
<dbReference type="OrthoDB" id="9799110at2"/>
<comment type="pathway">
    <text evidence="10">Amino-acid biosynthesis; L-threonine biosynthesis; L-threonine from L-aspartate: step 1/5.</text>
</comment>
<keyword evidence="4 8" id="KW-0547">Nucleotide-binding</keyword>
<comment type="pathway">
    <text evidence="1 10">Amino-acid biosynthesis; L-lysine biosynthesis via DAP pathway; (S)-tetrahydrodipicolinate from L-aspartate: step 1/4.</text>
</comment>
<comment type="similarity">
    <text evidence="2 9">Belongs to the aspartokinase family.</text>
</comment>
<dbReference type="Proteomes" id="UP000223913">
    <property type="component" value="Unassembled WGS sequence"/>
</dbReference>
<keyword evidence="10" id="KW-0028">Amino-acid biosynthesis</keyword>
<dbReference type="CDD" id="cd04243">
    <property type="entry name" value="AAK_AK-HSDH-like"/>
    <property type="match status" value="1"/>
</dbReference>
<reference evidence="13 14" key="1">
    <citation type="submission" date="2017-10" db="EMBL/GenBank/DDBJ databases">
        <title>The draft genome sequence of Lewinella nigricans NBRC 102662.</title>
        <authorList>
            <person name="Wang K."/>
        </authorList>
    </citation>
    <scope>NUCLEOTIDE SEQUENCE [LARGE SCALE GENOMIC DNA]</scope>
    <source>
        <strain evidence="13 14">NBRC 102662</strain>
    </source>
</reference>
<dbReference type="Pfam" id="PF00696">
    <property type="entry name" value="AA_kinase"/>
    <property type="match status" value="1"/>
</dbReference>
<comment type="caution">
    <text evidence="13">The sequence shown here is derived from an EMBL/GenBank/DDBJ whole genome shotgun (WGS) entry which is preliminary data.</text>
</comment>
<dbReference type="PANTHER" id="PTHR21499:SF59">
    <property type="entry name" value="ASPARTOKINASE"/>
    <property type="match status" value="1"/>
</dbReference>
<dbReference type="InterPro" id="IPR018042">
    <property type="entry name" value="Aspartate_kinase_CS"/>
</dbReference>
<dbReference type="UniPathway" id="UPA00034">
    <property type="reaction ID" value="UER00015"/>
</dbReference>
<keyword evidence="5 9" id="KW-0418">Kinase</keyword>
<evidence type="ECO:0000256" key="9">
    <source>
        <dbReference type="RuleBase" id="RU003448"/>
    </source>
</evidence>
<dbReference type="Pfam" id="PF22468">
    <property type="entry name" value="ACT_9"/>
    <property type="match status" value="1"/>
</dbReference>
<dbReference type="PROSITE" id="PS00324">
    <property type="entry name" value="ASPARTOKINASE"/>
    <property type="match status" value="1"/>
</dbReference>
<dbReference type="AlphaFoldDB" id="A0A2D0N8I6"/>
<dbReference type="UniPathway" id="UPA00050">
    <property type="reaction ID" value="UER00461"/>
</dbReference>
<keyword evidence="3 9" id="KW-0808">Transferase</keyword>
<name>A0A2D0N8I6_FLAN2</name>
<evidence type="ECO:0000259" key="11">
    <source>
        <dbReference type="Pfam" id="PF00696"/>
    </source>
</evidence>
<dbReference type="GO" id="GO:0005524">
    <property type="term" value="F:ATP binding"/>
    <property type="evidence" value="ECO:0007669"/>
    <property type="project" value="UniProtKB-KW"/>
</dbReference>
<evidence type="ECO:0000256" key="5">
    <source>
        <dbReference type="ARBA" id="ARBA00022777"/>
    </source>
</evidence>
<dbReference type="EMBL" id="PDUD01000024">
    <property type="protein sequence ID" value="PHN04795.1"/>
    <property type="molecule type" value="Genomic_DNA"/>
</dbReference>
<keyword evidence="14" id="KW-1185">Reference proteome</keyword>
<dbReference type="InterPro" id="IPR001048">
    <property type="entry name" value="Asp/Glu/Uridylate_kinase"/>
</dbReference>
<dbReference type="RefSeq" id="WP_099151853.1">
    <property type="nucleotide sequence ID" value="NZ_PDUD01000024.1"/>
</dbReference>
<evidence type="ECO:0000256" key="7">
    <source>
        <dbReference type="ARBA" id="ARBA00047872"/>
    </source>
</evidence>
<accession>A0A2D0N8I6</accession>
<comment type="catalytic activity">
    <reaction evidence="7 9">
        <text>L-aspartate + ATP = 4-phospho-L-aspartate + ADP</text>
        <dbReference type="Rhea" id="RHEA:23776"/>
        <dbReference type="ChEBI" id="CHEBI:29991"/>
        <dbReference type="ChEBI" id="CHEBI:30616"/>
        <dbReference type="ChEBI" id="CHEBI:57535"/>
        <dbReference type="ChEBI" id="CHEBI:456216"/>
        <dbReference type="EC" id="2.7.2.4"/>
    </reaction>
</comment>
<dbReference type="SUPFAM" id="SSF53633">
    <property type="entry name" value="Carbamate kinase-like"/>
    <property type="match status" value="1"/>
</dbReference>
<evidence type="ECO:0000256" key="8">
    <source>
        <dbReference type="PIRSR" id="PIRSR000726-1"/>
    </source>
</evidence>
<dbReference type="Gene3D" id="3.40.1160.10">
    <property type="entry name" value="Acetylglutamate kinase-like"/>
    <property type="match status" value="1"/>
</dbReference>
<dbReference type="InterPro" id="IPR036393">
    <property type="entry name" value="AceGlu_kinase-like_sf"/>
</dbReference>
<evidence type="ECO:0000259" key="12">
    <source>
        <dbReference type="Pfam" id="PF22468"/>
    </source>
</evidence>